<evidence type="ECO:0000313" key="5">
    <source>
        <dbReference type="Proteomes" id="UP000614601"/>
    </source>
</evidence>
<dbReference type="Proteomes" id="UP000783686">
    <property type="component" value="Unassembled WGS sequence"/>
</dbReference>
<feature type="compositionally biased region" description="Polar residues" evidence="1">
    <location>
        <begin position="119"/>
        <end position="144"/>
    </location>
</feature>
<evidence type="ECO:0000313" key="4">
    <source>
        <dbReference type="EMBL" id="CAD5222741.1"/>
    </source>
</evidence>
<accession>A0A811L6D6</accession>
<feature type="signal peptide" evidence="2">
    <location>
        <begin position="1"/>
        <end position="17"/>
    </location>
</feature>
<name>A0A811L6D6_9BILA</name>
<sequence length="704" mass="78956">MTLWVILLLGQVPLLLSCQPPLQYSSNAVYGSKTYEVAQEHPISSQQIDQNLQSSFVQEENYSNHPKNNGDLSFNANGIPNFSIEHSMEADEHKHGNEVEHEVAQNGQGMPQNGHKVPQNGQEVPQNGQEMPQNGQEVPQNAQEVPQNALQLPHSGHVFTDGSNSNLDPTQQLQNIELERQIENANRGLGQEVFSGHGEDPRLAQNAEQGHEHHGIVESFPISRSDQQLPIGNNNPQLTQQGLVNHQQNLLNPLPLSPFPIQKPLSQDLARPTNPYPEHHSLQEWSKICAKREPLNFMQILDCIDVWNFNEESNLAISGSTSCDFDGNSVCKFYGKNEEELVFKKGALIHHMNGTVYGAFEESFSTMTKRPLGALPQDGFLVMAEPFGNTPEAIGVVQMDIGCQKGDAMLSFDYWTTVPDVEVKVCTRVDDDRRCTTNIEYAPESSRVEIQVIHTESESFIVEIIVGGFTKPGLFIMDNLVYEANDCSRTEFLKNSKNFDSPMKSLEKDITPSLKPMLEIPSRLIDKNSGLSSNLKIRQINPNTCKAIQCNFEHDLCGYSQPEIEDDVNYGKWQFSKTKIGNIQTDSNTTHKSSHSGFAFVGVDDRGANTKGRTIYILESEEFNLPVDTNMTFDVYKQSNAISLQVCVDELSNCIYEAPPSKAYWSENERVLLPSGTSKVYFVATQWKRFKWLAIDEIKLDFNC</sequence>
<dbReference type="SUPFAM" id="SSF49899">
    <property type="entry name" value="Concanavalin A-like lectins/glucanases"/>
    <property type="match status" value="1"/>
</dbReference>
<evidence type="ECO:0000256" key="1">
    <source>
        <dbReference type="SAM" id="MobiDB-lite"/>
    </source>
</evidence>
<dbReference type="InterPro" id="IPR000998">
    <property type="entry name" value="MAM_dom"/>
</dbReference>
<proteinExistence type="predicted"/>
<feature type="chain" id="PRO_5044131708" description="MAM domain-containing protein" evidence="2">
    <location>
        <begin position="18"/>
        <end position="704"/>
    </location>
</feature>
<dbReference type="PROSITE" id="PS50060">
    <property type="entry name" value="MAM_2"/>
    <property type="match status" value="1"/>
</dbReference>
<dbReference type="EMBL" id="CAJFDH010000005">
    <property type="protein sequence ID" value="CAD5222741.1"/>
    <property type="molecule type" value="Genomic_DNA"/>
</dbReference>
<dbReference type="EMBL" id="CAJFCW020000005">
    <property type="protein sequence ID" value="CAG9116743.1"/>
    <property type="molecule type" value="Genomic_DNA"/>
</dbReference>
<dbReference type="AlphaFoldDB" id="A0A811L6D6"/>
<gene>
    <name evidence="4" type="ORF">BOKJ2_LOCUS9795</name>
</gene>
<dbReference type="GO" id="GO:0016020">
    <property type="term" value="C:membrane"/>
    <property type="evidence" value="ECO:0007669"/>
    <property type="project" value="InterPro"/>
</dbReference>
<keyword evidence="2" id="KW-0732">Signal</keyword>
<evidence type="ECO:0000259" key="3">
    <source>
        <dbReference type="PROSITE" id="PS50060"/>
    </source>
</evidence>
<evidence type="ECO:0000256" key="2">
    <source>
        <dbReference type="SAM" id="SignalP"/>
    </source>
</evidence>
<organism evidence="4 5">
    <name type="scientific">Bursaphelenchus okinawaensis</name>
    <dbReference type="NCBI Taxonomy" id="465554"/>
    <lineage>
        <taxon>Eukaryota</taxon>
        <taxon>Metazoa</taxon>
        <taxon>Ecdysozoa</taxon>
        <taxon>Nematoda</taxon>
        <taxon>Chromadorea</taxon>
        <taxon>Rhabditida</taxon>
        <taxon>Tylenchina</taxon>
        <taxon>Tylenchomorpha</taxon>
        <taxon>Aphelenchoidea</taxon>
        <taxon>Aphelenchoididae</taxon>
        <taxon>Bursaphelenchus</taxon>
    </lineage>
</organism>
<feature type="domain" description="MAM" evidence="3">
    <location>
        <begin position="548"/>
        <end position="704"/>
    </location>
</feature>
<dbReference type="InterPro" id="IPR013320">
    <property type="entry name" value="ConA-like_dom_sf"/>
</dbReference>
<dbReference type="OrthoDB" id="5870079at2759"/>
<comment type="caution">
    <text evidence="4">The sequence shown here is derived from an EMBL/GenBank/DDBJ whole genome shotgun (WGS) entry which is preliminary data.</text>
</comment>
<protein>
    <recommendedName>
        <fullName evidence="3">MAM domain-containing protein</fullName>
    </recommendedName>
</protein>
<dbReference type="Gene3D" id="2.60.120.200">
    <property type="match status" value="1"/>
</dbReference>
<keyword evidence="5" id="KW-1185">Reference proteome</keyword>
<dbReference type="Proteomes" id="UP000614601">
    <property type="component" value="Unassembled WGS sequence"/>
</dbReference>
<feature type="region of interest" description="Disordered" evidence="1">
    <location>
        <begin position="106"/>
        <end position="144"/>
    </location>
</feature>
<reference evidence="4" key="1">
    <citation type="submission" date="2020-09" db="EMBL/GenBank/DDBJ databases">
        <authorList>
            <person name="Kikuchi T."/>
        </authorList>
    </citation>
    <scope>NUCLEOTIDE SEQUENCE</scope>
    <source>
        <strain evidence="4">SH1</strain>
    </source>
</reference>